<dbReference type="EMBL" id="MF782455">
    <property type="protein sequence ID" value="ATZ80689.1"/>
    <property type="molecule type" value="Genomic_DNA"/>
</dbReference>
<evidence type="ECO:0000256" key="3">
    <source>
        <dbReference type="SAM" id="MobiDB-lite"/>
    </source>
</evidence>
<protein>
    <submittedName>
        <fullName evidence="4">DNA-directed RNA polymerase subunit Rpb7</fullName>
    </submittedName>
</protein>
<keyword evidence="2" id="KW-0804">Transcription</keyword>
<dbReference type="InterPro" id="IPR012340">
    <property type="entry name" value="NA-bd_OB-fold"/>
</dbReference>
<evidence type="ECO:0000313" key="5">
    <source>
        <dbReference type="Proteomes" id="UP000240325"/>
    </source>
</evidence>
<proteinExistence type="predicted"/>
<dbReference type="InterPro" id="IPR036898">
    <property type="entry name" value="RNA_pol_Rpb7-like_N_sf"/>
</dbReference>
<evidence type="ECO:0000313" key="4">
    <source>
        <dbReference type="EMBL" id="ATZ80689.1"/>
    </source>
</evidence>
<reference evidence="4" key="1">
    <citation type="journal article" date="2017" name="Elife">
        <title>The kinetoplastid-infecting Bodo saltans virus (BsV), a window into the most abundant giant viruses in the sea.</title>
        <authorList>
            <person name="Deeg C.M."/>
            <person name="Chow C.-E.T."/>
            <person name="Suttle C.A."/>
        </authorList>
    </citation>
    <scope>NUCLEOTIDE SEQUENCE</scope>
    <source>
        <strain evidence="4">NG1</strain>
    </source>
</reference>
<sequence>MRKEIYENLKNNLIRKYRDKCFKSYGYISKIYKILSKEGGLIPAENPLSTAIYKVEFLCKICRPLKGSIIICKVVAINKSVIYLVNGPIQVMIFSDDKQINKKNFIYDEEKNVLVGKIGENQGVKILKGSYVRVKCIDVRVEDGTNRIIIWGIMDSVATEDDINRANDEMESDSMNQMDYAEHIENDASEEMLNKYINEENEDTYEDSGDDVNADFGDKDES</sequence>
<name>A0A2H4UV02_9VIRU</name>
<feature type="region of interest" description="Disordered" evidence="3">
    <location>
        <begin position="201"/>
        <end position="222"/>
    </location>
</feature>
<keyword evidence="5" id="KW-1185">Reference proteome</keyword>
<evidence type="ECO:0000256" key="1">
    <source>
        <dbReference type="ARBA" id="ARBA00022478"/>
    </source>
</evidence>
<dbReference type="Gene3D" id="3.30.1490.120">
    <property type="entry name" value="RNA polymerase Rpb7-like, N-terminal domain"/>
    <property type="match status" value="1"/>
</dbReference>
<keyword evidence="1 4" id="KW-0240">DNA-directed RNA polymerase</keyword>
<organism evidence="4">
    <name type="scientific">Bodo saltans virus</name>
    <dbReference type="NCBI Taxonomy" id="2024608"/>
    <lineage>
        <taxon>Viruses</taxon>
        <taxon>Varidnaviria</taxon>
        <taxon>Bamfordvirae</taxon>
        <taxon>Nucleocytoviricota</taxon>
        <taxon>Megaviricetes</taxon>
        <taxon>Imitervirales</taxon>
        <taxon>Mimiviridae</taxon>
        <taxon>Klosneuvirinae</taxon>
        <taxon>Theiavirus</taxon>
        <taxon>Theiavirus salishense</taxon>
    </lineage>
</organism>
<evidence type="ECO:0000256" key="2">
    <source>
        <dbReference type="ARBA" id="ARBA00023163"/>
    </source>
</evidence>
<dbReference type="GO" id="GO:0000428">
    <property type="term" value="C:DNA-directed RNA polymerase complex"/>
    <property type="evidence" value="ECO:0007669"/>
    <property type="project" value="UniProtKB-KW"/>
</dbReference>
<feature type="compositionally biased region" description="Acidic residues" evidence="3">
    <location>
        <begin position="201"/>
        <end position="215"/>
    </location>
</feature>
<dbReference type="Gene3D" id="2.40.50.140">
    <property type="entry name" value="Nucleic acid-binding proteins"/>
    <property type="match status" value="1"/>
</dbReference>
<accession>A0A2H4UV02</accession>
<gene>
    <name evidence="4" type="ORF">BMW23_0643</name>
</gene>
<dbReference type="Proteomes" id="UP000240325">
    <property type="component" value="Segment"/>
</dbReference>